<evidence type="ECO:0000313" key="1">
    <source>
        <dbReference type="EMBL" id="SER80139.1"/>
    </source>
</evidence>
<dbReference type="Pfam" id="PF09657">
    <property type="entry name" value="Cas_Csx8"/>
    <property type="match status" value="2"/>
</dbReference>
<name>A0A1H9S7I6_9FIRM</name>
<dbReference type="EMBL" id="FOGW01000010">
    <property type="protein sequence ID" value="SER80139.1"/>
    <property type="molecule type" value="Genomic_DNA"/>
</dbReference>
<organism evidence="1 2">
    <name type="scientific">Lachnobacterium bovis</name>
    <dbReference type="NCBI Taxonomy" id="140626"/>
    <lineage>
        <taxon>Bacteria</taxon>
        <taxon>Bacillati</taxon>
        <taxon>Bacillota</taxon>
        <taxon>Clostridia</taxon>
        <taxon>Lachnospirales</taxon>
        <taxon>Lachnospiraceae</taxon>
        <taxon>Lachnobacterium</taxon>
    </lineage>
</organism>
<dbReference type="InterPro" id="IPR013487">
    <property type="entry name" value="CRISPR-assoc_prot_Csx8"/>
</dbReference>
<dbReference type="AlphaFoldDB" id="A0A1H9S7I6"/>
<dbReference type="NCBIfam" id="TIGR02670">
    <property type="entry name" value="cas_csx8"/>
    <property type="match status" value="1"/>
</dbReference>
<gene>
    <name evidence="1" type="ORF">SAMN02910429_01141</name>
</gene>
<reference evidence="2" key="1">
    <citation type="submission" date="2016-10" db="EMBL/GenBank/DDBJ databases">
        <authorList>
            <person name="Varghese N."/>
            <person name="Submissions S."/>
        </authorList>
    </citation>
    <scope>NUCLEOTIDE SEQUENCE [LARGE SCALE GENOMIC DNA]</scope>
    <source>
        <strain evidence="2">S1b</strain>
    </source>
</reference>
<protein>
    <submittedName>
        <fullName evidence="1">CRISPR-associated protein Cst1</fullName>
    </submittedName>
</protein>
<sequence length="462" mass="54752">MIEILENDRYNRRIFPSDWRYSAAIVGIKSFFDYCKIVGRTVEYELTENYMDYNFQDLDLNDSNEEVYHVFLDFVEERYSKYLAHCILERILHNEEIDDESIKLAKSKLSNPTICKKVFKNLKDPQKDREEILSRIKDNRYDLIAETYNKAKSMYVQFIHDGCFRKTQKDMGGISRLDGYYVDLGKKKKSLGYNFDFKNAVFCDEFEFEFIPFAFTNTRKAYFVNCSSDCRLLYKANKNLFVTIEEKANNRNISEVFVIKKVSDYLKYDVEILTKEIGKPYESLMLRRNAIDIFRSIDEKKCQKINRKIKRGEEYIDISEIVSESIIENIKLDNLIIQVMKDNVDFTDQLIKINIKIYEGEKNMEKNTYFASKTAGEVVKVFVQRNSKNKITSYRQKLISALNFKDYERFNTILLQLSSYSGVPFEFAYDLFDDFENNKNIAFTFVNALSEKNLYDKEEKGE</sequence>
<proteinExistence type="predicted"/>
<accession>A0A1H9S7I6</accession>
<dbReference type="Proteomes" id="UP000182471">
    <property type="component" value="Unassembled WGS sequence"/>
</dbReference>
<keyword evidence="2" id="KW-1185">Reference proteome</keyword>
<dbReference type="RefSeq" id="WP_074730557.1">
    <property type="nucleotide sequence ID" value="NZ_FOGW01000010.1"/>
</dbReference>
<evidence type="ECO:0000313" key="2">
    <source>
        <dbReference type="Proteomes" id="UP000182471"/>
    </source>
</evidence>